<dbReference type="InterPro" id="IPR047589">
    <property type="entry name" value="DUF11_rpt"/>
</dbReference>
<accession>A0A853DHU6</accession>
<feature type="domain" description="Sialidase" evidence="7">
    <location>
        <begin position="71"/>
        <end position="367"/>
    </location>
</feature>
<dbReference type="SUPFAM" id="SSF50939">
    <property type="entry name" value="Sialidases"/>
    <property type="match status" value="1"/>
</dbReference>
<dbReference type="GO" id="GO:0004308">
    <property type="term" value="F:exo-alpha-sialidase activity"/>
    <property type="evidence" value="ECO:0007669"/>
    <property type="project" value="UniProtKB-EC"/>
</dbReference>
<evidence type="ECO:0000259" key="7">
    <source>
        <dbReference type="Pfam" id="PF13088"/>
    </source>
</evidence>
<sequence length="611" mass="64426">MNSRTHALAGPLAAAVMLGAGFVSAGPAYAGGPAPGPAAEAPALHLTDLAVRGEGGYPQYRIPALTSTTKGTLLAAYDGRPTISDLPNHITILLRRSTDQGRTWSQQQIVRQAPAPAGFGDPSLLVDHRTGRIFLFYAAGMNQGFGGSGTGNSETDPNILQTDYSYSDDDGRTWTSRRITSQIKNPSWSGLFAASGQGIQLVHGPYAGRLIQQYLIRISGQNYAASAYSDDDGATWKMGRPVGPGMDENKTVELADGSVMLNSRATPHRLVAISRDGGVTYSTPQADPALVDPADNGSIIRVAPDAPRSDPRSRQLLFVNNDDPLLRRNLTVRMSCDSGRTWPISRVVDSGSAEYSTLTRQSNGRFGLLYERNGVQEVTYTSFGLDWLKGACAPVSVTAPDGVRAGRSATVTATVTDQEAHALAKGTLQVSGPAGWEVSRVTVPRVQPGRSVRVRIGVQVPRTAFGDQDLTFAYTSVGRRSGTIATLHVQAAPWAPARPQLEGTAVLDHLDAAGAAGLPGDVVTYAMKVQNTGNTTVNDVTLTGGLDGLGVCHYSALVPGQSYKCSATHTLTTAEVANGFAPEVRLTGTTPDGSSTSTRVRVEPWSDPTQG</sequence>
<keyword evidence="9" id="KW-0378">Hydrolase</keyword>
<dbReference type="PANTHER" id="PTHR10628">
    <property type="entry name" value="SIALIDASE"/>
    <property type="match status" value="1"/>
</dbReference>
<dbReference type="InterPro" id="IPR055354">
    <property type="entry name" value="DUF7507"/>
</dbReference>
<reference evidence="9 10" key="1">
    <citation type="submission" date="2020-07" db="EMBL/GenBank/DDBJ databases">
        <title>Sequencing the genomes of 1000 actinobacteria strains.</title>
        <authorList>
            <person name="Klenk H.-P."/>
        </authorList>
    </citation>
    <scope>NUCLEOTIDE SEQUENCE [LARGE SCALE GENOMIC DNA]</scope>
    <source>
        <strain evidence="9 10">DSM 29531</strain>
    </source>
</reference>
<comment type="similarity">
    <text evidence="2">Belongs to the glycosyl hydrolase 33 family.</text>
</comment>
<evidence type="ECO:0000259" key="6">
    <source>
        <dbReference type="Pfam" id="PF10633"/>
    </source>
</evidence>
<feature type="domain" description="DUF7507" evidence="8">
    <location>
        <begin position="517"/>
        <end position="595"/>
    </location>
</feature>
<feature type="domain" description="Alpha-galactosidase NEW3" evidence="6">
    <location>
        <begin position="404"/>
        <end position="473"/>
    </location>
</feature>
<keyword evidence="5" id="KW-0732">Signal</keyword>
<dbReference type="EC" id="3.2.1.18" evidence="3"/>
<dbReference type="GO" id="GO:0009313">
    <property type="term" value="P:oligosaccharide catabolic process"/>
    <property type="evidence" value="ECO:0007669"/>
    <property type="project" value="TreeGrafter"/>
</dbReference>
<dbReference type="AlphaFoldDB" id="A0A853DHU6"/>
<keyword evidence="9" id="KW-0326">Glycosidase</keyword>
<comment type="catalytic activity">
    <reaction evidence="1">
        <text>Hydrolysis of alpha-(2-&gt;3)-, alpha-(2-&gt;6)-, alpha-(2-&gt;8)- glycosidic linkages of terminal sialic acid residues in oligosaccharides, glycoproteins, glycolipids, colominic acid and synthetic substrates.</text>
        <dbReference type="EC" id="3.2.1.18"/>
    </reaction>
</comment>
<dbReference type="GO" id="GO:0005737">
    <property type="term" value="C:cytoplasm"/>
    <property type="evidence" value="ECO:0007669"/>
    <property type="project" value="TreeGrafter"/>
</dbReference>
<dbReference type="PANTHER" id="PTHR10628:SF30">
    <property type="entry name" value="EXO-ALPHA-SIALIDASE"/>
    <property type="match status" value="1"/>
</dbReference>
<dbReference type="RefSeq" id="WP_179480109.1">
    <property type="nucleotide sequence ID" value="NZ_JACCFW010000001.1"/>
</dbReference>
<dbReference type="CDD" id="cd15482">
    <property type="entry name" value="Sialidase_non-viral"/>
    <property type="match status" value="1"/>
</dbReference>
<keyword evidence="10" id="KW-1185">Reference proteome</keyword>
<evidence type="ECO:0000256" key="3">
    <source>
        <dbReference type="ARBA" id="ARBA00012733"/>
    </source>
</evidence>
<evidence type="ECO:0000313" key="9">
    <source>
        <dbReference type="EMBL" id="NYJ74320.1"/>
    </source>
</evidence>
<evidence type="ECO:0000313" key="10">
    <source>
        <dbReference type="Proteomes" id="UP000571817"/>
    </source>
</evidence>
<evidence type="ECO:0000256" key="4">
    <source>
        <dbReference type="SAM" id="MobiDB-lite"/>
    </source>
</evidence>
<dbReference type="NCBIfam" id="TIGR01451">
    <property type="entry name" value="B_ant_repeat"/>
    <property type="match status" value="1"/>
</dbReference>
<evidence type="ECO:0000256" key="1">
    <source>
        <dbReference type="ARBA" id="ARBA00000427"/>
    </source>
</evidence>
<evidence type="ECO:0000256" key="5">
    <source>
        <dbReference type="SAM" id="SignalP"/>
    </source>
</evidence>
<dbReference type="Gene3D" id="2.60.40.10">
    <property type="entry name" value="Immunoglobulins"/>
    <property type="match status" value="1"/>
</dbReference>
<comment type="caution">
    <text evidence="9">The sequence shown here is derived from an EMBL/GenBank/DDBJ whole genome shotgun (WGS) entry which is preliminary data.</text>
</comment>
<dbReference type="Pfam" id="PF24346">
    <property type="entry name" value="DUF7507"/>
    <property type="match status" value="1"/>
</dbReference>
<protein>
    <recommendedName>
        <fullName evidence="3">exo-alpha-sialidase</fullName>
        <ecNumber evidence="3">3.2.1.18</ecNumber>
    </recommendedName>
</protein>
<dbReference type="EMBL" id="JACCFW010000001">
    <property type="protein sequence ID" value="NYJ74320.1"/>
    <property type="molecule type" value="Genomic_DNA"/>
</dbReference>
<dbReference type="InterPro" id="IPR026856">
    <property type="entry name" value="Sialidase_fam"/>
</dbReference>
<dbReference type="Proteomes" id="UP000571817">
    <property type="component" value="Unassembled WGS sequence"/>
</dbReference>
<feature type="region of interest" description="Disordered" evidence="4">
    <location>
        <begin position="583"/>
        <end position="611"/>
    </location>
</feature>
<dbReference type="GO" id="GO:0016020">
    <property type="term" value="C:membrane"/>
    <property type="evidence" value="ECO:0007669"/>
    <property type="project" value="TreeGrafter"/>
</dbReference>
<proteinExistence type="inferred from homology"/>
<feature type="compositionally biased region" description="Low complexity" evidence="4">
    <location>
        <begin position="587"/>
        <end position="598"/>
    </location>
</feature>
<feature type="chain" id="PRO_5039631620" description="exo-alpha-sialidase" evidence="5">
    <location>
        <begin position="26"/>
        <end position="611"/>
    </location>
</feature>
<dbReference type="GO" id="GO:0006689">
    <property type="term" value="P:ganglioside catabolic process"/>
    <property type="evidence" value="ECO:0007669"/>
    <property type="project" value="TreeGrafter"/>
</dbReference>
<gene>
    <name evidence="9" type="ORF">HNR15_001283</name>
</gene>
<dbReference type="InterPro" id="IPR018905">
    <property type="entry name" value="A-galactase_NEW3"/>
</dbReference>
<evidence type="ECO:0000256" key="2">
    <source>
        <dbReference type="ARBA" id="ARBA00009348"/>
    </source>
</evidence>
<organism evidence="9 10">
    <name type="scientific">Allobranchiibius huperziae</name>
    <dbReference type="NCBI Taxonomy" id="1874116"/>
    <lineage>
        <taxon>Bacteria</taxon>
        <taxon>Bacillati</taxon>
        <taxon>Actinomycetota</taxon>
        <taxon>Actinomycetes</taxon>
        <taxon>Micrococcales</taxon>
        <taxon>Dermacoccaceae</taxon>
        <taxon>Allobranchiibius</taxon>
    </lineage>
</organism>
<dbReference type="Pfam" id="PF10633">
    <property type="entry name" value="NPCBM_assoc"/>
    <property type="match status" value="1"/>
</dbReference>
<evidence type="ECO:0000259" key="8">
    <source>
        <dbReference type="Pfam" id="PF24346"/>
    </source>
</evidence>
<dbReference type="InterPro" id="IPR036278">
    <property type="entry name" value="Sialidase_sf"/>
</dbReference>
<dbReference type="Pfam" id="PF13088">
    <property type="entry name" value="BNR_2"/>
    <property type="match status" value="1"/>
</dbReference>
<dbReference type="Gene3D" id="2.120.10.10">
    <property type="match status" value="1"/>
</dbReference>
<dbReference type="InterPro" id="IPR013783">
    <property type="entry name" value="Ig-like_fold"/>
</dbReference>
<name>A0A853DHU6_9MICO</name>
<feature type="signal peptide" evidence="5">
    <location>
        <begin position="1"/>
        <end position="25"/>
    </location>
</feature>
<dbReference type="InterPro" id="IPR011040">
    <property type="entry name" value="Sialidase"/>
</dbReference>